<evidence type="ECO:0000313" key="15">
    <source>
        <dbReference type="Proteomes" id="UP000283587"/>
    </source>
</evidence>
<evidence type="ECO:0000256" key="9">
    <source>
        <dbReference type="ARBA" id="ARBA00023065"/>
    </source>
</evidence>
<dbReference type="GO" id="GO:0005886">
    <property type="term" value="C:plasma membrane"/>
    <property type="evidence" value="ECO:0007669"/>
    <property type="project" value="UniProtKB-SubCell"/>
</dbReference>
<keyword evidence="5" id="KW-1003">Cell membrane</keyword>
<keyword evidence="3" id="KW-0171">Cobalt transport</keyword>
<evidence type="ECO:0000256" key="6">
    <source>
        <dbReference type="ARBA" id="ARBA00022596"/>
    </source>
</evidence>
<protein>
    <recommendedName>
        <fullName evidence="13">Nickel/cobalt efflux system</fullName>
    </recommendedName>
</protein>
<evidence type="ECO:0000256" key="1">
    <source>
        <dbReference type="ARBA" id="ARBA00002510"/>
    </source>
</evidence>
<feature type="transmembrane region" description="Helical" evidence="13">
    <location>
        <begin position="272"/>
        <end position="291"/>
    </location>
</feature>
<evidence type="ECO:0000256" key="4">
    <source>
        <dbReference type="ARBA" id="ARBA00022448"/>
    </source>
</evidence>
<comment type="subcellular location">
    <subcellularLocation>
        <location evidence="2 13">Cell membrane</location>
        <topology evidence="2 13">Multi-pass membrane protein</topology>
    </subcellularLocation>
</comment>
<comment type="function">
    <text evidence="1">Efflux system for nickel and cobalt.</text>
</comment>
<comment type="caution">
    <text evidence="14">The sequence shown here is derived from an EMBL/GenBank/DDBJ whole genome shotgun (WGS) entry which is preliminary data.</text>
</comment>
<keyword evidence="8 13" id="KW-1133">Transmembrane helix</keyword>
<organism evidence="14 15">
    <name type="scientific">Paracoccus siganidrum</name>
    <dbReference type="NCBI Taxonomy" id="1276757"/>
    <lineage>
        <taxon>Bacteria</taxon>
        <taxon>Pseudomonadati</taxon>
        <taxon>Pseudomonadota</taxon>
        <taxon>Alphaproteobacteria</taxon>
        <taxon>Rhodobacterales</taxon>
        <taxon>Paracoccaceae</taxon>
        <taxon>Paracoccus</taxon>
    </lineage>
</organism>
<feature type="transmembrane region" description="Helical" evidence="13">
    <location>
        <begin position="230"/>
        <end position="251"/>
    </location>
</feature>
<evidence type="ECO:0000256" key="2">
    <source>
        <dbReference type="ARBA" id="ARBA00004651"/>
    </source>
</evidence>
<dbReference type="GO" id="GO:0015099">
    <property type="term" value="F:nickel cation transmembrane transporter activity"/>
    <property type="evidence" value="ECO:0007669"/>
    <property type="project" value="UniProtKB-UniRule"/>
</dbReference>
<feature type="transmembrane region" description="Helical" evidence="13">
    <location>
        <begin position="96"/>
        <end position="120"/>
    </location>
</feature>
<dbReference type="GO" id="GO:0006824">
    <property type="term" value="P:cobalt ion transport"/>
    <property type="evidence" value="ECO:0007669"/>
    <property type="project" value="UniProtKB-KW"/>
</dbReference>
<dbReference type="PANTHER" id="PTHR40659:SF1">
    <property type="entry name" value="NICKEL_COBALT EFFLUX SYSTEM RCNA"/>
    <property type="match status" value="1"/>
</dbReference>
<dbReference type="InterPro" id="IPR051224">
    <property type="entry name" value="NiCoT_RcnA"/>
</dbReference>
<comment type="similarity">
    <text evidence="13">Belongs to the NiCoT transporter (TC 2.A.52) family.</text>
</comment>
<dbReference type="Proteomes" id="UP000283587">
    <property type="component" value="Unassembled WGS sequence"/>
</dbReference>
<keyword evidence="11 13" id="KW-0472">Membrane</keyword>
<keyword evidence="4 13" id="KW-0813">Transport</keyword>
<keyword evidence="10" id="KW-0921">Nickel transport</keyword>
<gene>
    <name evidence="14" type="ORF">D3P05_09110</name>
</gene>
<keyword evidence="9" id="KW-0406">Ion transport</keyword>
<dbReference type="RefSeq" id="WP_119897858.1">
    <property type="nucleotide sequence ID" value="NZ_QNRC01000011.1"/>
</dbReference>
<dbReference type="InterPro" id="IPR011541">
    <property type="entry name" value="Ni/Co_transpt_high_affinity"/>
</dbReference>
<feature type="transmembrane region" description="Helical" evidence="13">
    <location>
        <begin position="140"/>
        <end position="157"/>
    </location>
</feature>
<dbReference type="PANTHER" id="PTHR40659">
    <property type="entry name" value="NICKEL/COBALT EFFLUX SYSTEM RCNA"/>
    <property type="match status" value="1"/>
</dbReference>
<accession>A0A419A7L3</accession>
<keyword evidence="7 13" id="KW-0812">Transmembrane</keyword>
<dbReference type="Pfam" id="PF03824">
    <property type="entry name" value="NicO"/>
    <property type="match status" value="1"/>
</dbReference>
<evidence type="ECO:0000256" key="7">
    <source>
        <dbReference type="ARBA" id="ARBA00022692"/>
    </source>
</evidence>
<evidence type="ECO:0000313" key="14">
    <source>
        <dbReference type="EMBL" id="RJL16599.1"/>
    </source>
</evidence>
<evidence type="ECO:0000256" key="12">
    <source>
        <dbReference type="ARBA" id="ARBA00023285"/>
    </source>
</evidence>
<sequence>MRRAALIVIAVLAGFLALFLLMGLDERLARMALGLQRDYQNALAGALRALRAGQPGAVAGFLGICFTYGFLHAVGPGHGKAVIGAYGLGSQRGLGWMVGLAALSSLAQATVAVVLVYAGVWAFGGARDRIEGLAGAAEPFSALAIALLGGLLCWRGARRVIAARQPHRHDAHCGCGHAHAPDPRQIQSLRNWREAAALVAGVALRPCTGALFLLILTWRLGLDGIGIAGAYAMGLGTLMVTGLAAALAVALRGGVMLSLPRLRGGAGAMAMLELGVGGAIAALAISAAWGMV</sequence>
<feature type="transmembrane region" description="Helical" evidence="13">
    <location>
        <begin position="195"/>
        <end position="218"/>
    </location>
</feature>
<dbReference type="GO" id="GO:0046583">
    <property type="term" value="F:monoatomic cation efflux transmembrane transporter activity"/>
    <property type="evidence" value="ECO:0007669"/>
    <property type="project" value="TreeGrafter"/>
</dbReference>
<dbReference type="GO" id="GO:0032025">
    <property type="term" value="P:response to cobalt ion"/>
    <property type="evidence" value="ECO:0007669"/>
    <property type="project" value="TreeGrafter"/>
</dbReference>
<proteinExistence type="inferred from homology"/>
<reference evidence="15" key="1">
    <citation type="submission" date="2018-09" db="EMBL/GenBank/DDBJ databases">
        <title>Paracoccus onubensis nov. sp. a moderate halophilic bacterium isolated from Gruta de las Maravillas (Aracena, Spain).</title>
        <authorList>
            <person name="Jurado V."/>
            <person name="Gutierrez-Patricio S."/>
            <person name="Gonzalez-Pimentel J.L."/>
            <person name="Miller A.Z."/>
            <person name="Laiz L."/>
            <person name="Saiz-Jimenez C."/>
        </authorList>
    </citation>
    <scope>NUCLEOTIDE SEQUENCE [LARGE SCALE GENOMIC DNA]</scope>
    <source>
        <strain evidence="15">DSM 26381</strain>
    </source>
</reference>
<name>A0A419A7L3_9RHOB</name>
<evidence type="ECO:0000256" key="3">
    <source>
        <dbReference type="ARBA" id="ARBA00022426"/>
    </source>
</evidence>
<keyword evidence="6" id="KW-0533">Nickel</keyword>
<evidence type="ECO:0000256" key="13">
    <source>
        <dbReference type="RuleBase" id="RU362101"/>
    </source>
</evidence>
<dbReference type="AlphaFoldDB" id="A0A419A7L3"/>
<evidence type="ECO:0000256" key="11">
    <source>
        <dbReference type="ARBA" id="ARBA00023136"/>
    </source>
</evidence>
<dbReference type="GO" id="GO:0010045">
    <property type="term" value="P:response to nickel cation"/>
    <property type="evidence" value="ECO:0007669"/>
    <property type="project" value="TreeGrafter"/>
</dbReference>
<dbReference type="EMBL" id="QZEW01000031">
    <property type="protein sequence ID" value="RJL16599.1"/>
    <property type="molecule type" value="Genomic_DNA"/>
</dbReference>
<evidence type="ECO:0000256" key="5">
    <source>
        <dbReference type="ARBA" id="ARBA00022475"/>
    </source>
</evidence>
<keyword evidence="12" id="KW-0170">Cobalt</keyword>
<keyword evidence="15" id="KW-1185">Reference proteome</keyword>
<dbReference type="OrthoDB" id="9812956at2"/>
<evidence type="ECO:0000256" key="8">
    <source>
        <dbReference type="ARBA" id="ARBA00022989"/>
    </source>
</evidence>
<feature type="transmembrane region" description="Helical" evidence="13">
    <location>
        <begin position="58"/>
        <end position="75"/>
    </location>
</feature>
<evidence type="ECO:0000256" key="10">
    <source>
        <dbReference type="ARBA" id="ARBA00023112"/>
    </source>
</evidence>